<organism evidence="6 7">
    <name type="scientific">Promicromonospora kroppenstedtii</name>
    <dbReference type="NCBI Taxonomy" id="440482"/>
    <lineage>
        <taxon>Bacteria</taxon>
        <taxon>Bacillati</taxon>
        <taxon>Actinomycetota</taxon>
        <taxon>Actinomycetes</taxon>
        <taxon>Micrococcales</taxon>
        <taxon>Promicromonosporaceae</taxon>
        <taxon>Promicromonospora</taxon>
    </lineage>
</organism>
<dbReference type="SUPFAM" id="SSF47413">
    <property type="entry name" value="lambda repressor-like DNA-binding domains"/>
    <property type="match status" value="1"/>
</dbReference>
<dbReference type="PANTHER" id="PTHR30146:SF148">
    <property type="entry name" value="HTH-TYPE TRANSCRIPTIONAL REPRESSOR PURR-RELATED"/>
    <property type="match status" value="1"/>
</dbReference>
<dbReference type="Gene3D" id="1.10.260.40">
    <property type="entry name" value="lambda repressor-like DNA-binding domains"/>
    <property type="match status" value="1"/>
</dbReference>
<evidence type="ECO:0000256" key="1">
    <source>
        <dbReference type="ARBA" id="ARBA00022491"/>
    </source>
</evidence>
<dbReference type="PANTHER" id="PTHR30146">
    <property type="entry name" value="LACI-RELATED TRANSCRIPTIONAL REPRESSOR"/>
    <property type="match status" value="1"/>
</dbReference>
<name>A0ABW7XJN0_9MICO</name>
<dbReference type="Pfam" id="PF00356">
    <property type="entry name" value="LacI"/>
    <property type="match status" value="1"/>
</dbReference>
<dbReference type="GO" id="GO:0003677">
    <property type="term" value="F:DNA binding"/>
    <property type="evidence" value="ECO:0007669"/>
    <property type="project" value="UniProtKB-KW"/>
</dbReference>
<dbReference type="InterPro" id="IPR000843">
    <property type="entry name" value="HTH_LacI"/>
</dbReference>
<dbReference type="SUPFAM" id="SSF53822">
    <property type="entry name" value="Periplasmic binding protein-like I"/>
    <property type="match status" value="1"/>
</dbReference>
<dbReference type="InterPro" id="IPR010982">
    <property type="entry name" value="Lambda_DNA-bd_dom_sf"/>
</dbReference>
<keyword evidence="7" id="KW-1185">Reference proteome</keyword>
<protein>
    <submittedName>
        <fullName evidence="6">LacI family DNA-binding transcriptional regulator</fullName>
    </submittedName>
</protein>
<gene>
    <name evidence="6" type="ORF">ACH47X_11075</name>
</gene>
<dbReference type="InterPro" id="IPR028082">
    <property type="entry name" value="Peripla_BP_I"/>
</dbReference>
<reference evidence="6 7" key="1">
    <citation type="submission" date="2024-10" db="EMBL/GenBank/DDBJ databases">
        <title>The Natural Products Discovery Center: Release of the First 8490 Sequenced Strains for Exploring Actinobacteria Biosynthetic Diversity.</title>
        <authorList>
            <person name="Kalkreuter E."/>
            <person name="Kautsar S.A."/>
            <person name="Yang D."/>
            <person name="Bader C.D."/>
            <person name="Teijaro C.N."/>
            <person name="Fluegel L."/>
            <person name="Davis C.M."/>
            <person name="Simpson J.R."/>
            <person name="Lauterbach L."/>
            <person name="Steele A.D."/>
            <person name="Gui C."/>
            <person name="Meng S."/>
            <person name="Li G."/>
            <person name="Viehrig K."/>
            <person name="Ye F."/>
            <person name="Su P."/>
            <person name="Kiefer A.F."/>
            <person name="Nichols A."/>
            <person name="Cepeda A.J."/>
            <person name="Yan W."/>
            <person name="Fan B."/>
            <person name="Jiang Y."/>
            <person name="Adhikari A."/>
            <person name="Zheng C.-J."/>
            <person name="Schuster L."/>
            <person name="Cowan T.M."/>
            <person name="Smanski M.J."/>
            <person name="Chevrette M.G."/>
            <person name="De Carvalho L.P.S."/>
            <person name="Shen B."/>
        </authorList>
    </citation>
    <scope>NUCLEOTIDE SEQUENCE [LARGE SCALE GENOMIC DNA]</scope>
    <source>
        <strain evidence="6 7">NPDC019481</strain>
    </source>
</reference>
<dbReference type="PROSITE" id="PS50932">
    <property type="entry name" value="HTH_LACI_2"/>
    <property type="match status" value="1"/>
</dbReference>
<evidence type="ECO:0000313" key="6">
    <source>
        <dbReference type="EMBL" id="MFI2487444.1"/>
    </source>
</evidence>
<dbReference type="EMBL" id="JBIRYI010000006">
    <property type="protein sequence ID" value="MFI2487444.1"/>
    <property type="molecule type" value="Genomic_DNA"/>
</dbReference>
<feature type="domain" description="HTH lacI-type" evidence="5">
    <location>
        <begin position="7"/>
        <end position="64"/>
    </location>
</feature>
<evidence type="ECO:0000313" key="7">
    <source>
        <dbReference type="Proteomes" id="UP001611580"/>
    </source>
</evidence>
<evidence type="ECO:0000256" key="2">
    <source>
        <dbReference type="ARBA" id="ARBA00023015"/>
    </source>
</evidence>
<evidence type="ECO:0000256" key="3">
    <source>
        <dbReference type="ARBA" id="ARBA00023125"/>
    </source>
</evidence>
<keyword evidence="3 6" id="KW-0238">DNA-binding</keyword>
<dbReference type="CDD" id="cd01392">
    <property type="entry name" value="HTH_LacI"/>
    <property type="match status" value="1"/>
</dbReference>
<evidence type="ECO:0000256" key="4">
    <source>
        <dbReference type="ARBA" id="ARBA00023163"/>
    </source>
</evidence>
<dbReference type="RefSeq" id="WP_397404168.1">
    <property type="nucleotide sequence ID" value="NZ_JBIRYI010000006.1"/>
</dbReference>
<dbReference type="Pfam" id="PF13377">
    <property type="entry name" value="Peripla_BP_3"/>
    <property type="match status" value="1"/>
</dbReference>
<comment type="caution">
    <text evidence="6">The sequence shown here is derived from an EMBL/GenBank/DDBJ whole genome shotgun (WGS) entry which is preliminary data.</text>
</comment>
<keyword evidence="1" id="KW-0678">Repressor</keyword>
<sequence length="370" mass="39658">MSPRRRATQVDIARAAGVSQATVSLVISGGHGSEQVAEHTRTAVLDAATRLGYSVNTAARSLKGGRNHILGLYTFESVFPTDQRDFYYPFLLGVERATAEVGYDLLLFSSVTPGPRRIYSDGINRLKVADGCVLLGRQVDHADLAELVRDDFPFVFVGRRELPGVELSYVAPDYGTATRDLVLRLTGLGHRRLAYLRPDDDQEPTRDREAGFRAGVADAGLPDQPVHVLPVGSSPPVDQVLDLLSGPLTMLLTTWRADGVTALLVDPGENDRTIAALEQVAVRAGVRIPADLSVVLLGEPSPPLSARGADAELVSTRDWTRFTLPREGLGRAAVHLLLDLLDDGPARQLTVPCLPVEGDTVCPPPVGAGA</sequence>
<dbReference type="CDD" id="cd06267">
    <property type="entry name" value="PBP1_LacI_sugar_binding-like"/>
    <property type="match status" value="1"/>
</dbReference>
<keyword evidence="2" id="KW-0805">Transcription regulation</keyword>
<keyword evidence="4" id="KW-0804">Transcription</keyword>
<dbReference type="InterPro" id="IPR046335">
    <property type="entry name" value="LacI/GalR-like_sensor"/>
</dbReference>
<proteinExistence type="predicted"/>
<evidence type="ECO:0000259" key="5">
    <source>
        <dbReference type="PROSITE" id="PS50932"/>
    </source>
</evidence>
<dbReference type="Gene3D" id="3.40.50.2300">
    <property type="match status" value="2"/>
</dbReference>
<dbReference type="Proteomes" id="UP001611580">
    <property type="component" value="Unassembled WGS sequence"/>
</dbReference>
<accession>A0ABW7XJN0</accession>
<dbReference type="SMART" id="SM00354">
    <property type="entry name" value="HTH_LACI"/>
    <property type="match status" value="1"/>
</dbReference>